<sequence length="130" mass="14295">MPEATPSTEDLLALAELLTGSSVRWYRGGPKGEWDSDARRISVRHGMSDAQTRSTLAHELAHVIHADPADCGGAQEARADRFAAHLLIRVEDFVRAETVYGGDEDRIAEELGVTRHLVRAWKRSVAGHPD</sequence>
<reference evidence="3" key="1">
    <citation type="submission" date="2017-11" db="EMBL/GenBank/DDBJ databases">
        <title>Otitis media/interna in a cat caused by the recently described species Corynebacterium provencense.</title>
        <authorList>
            <person name="Kittl S."/>
            <person name="Brodard I."/>
            <person name="Rychener L."/>
            <person name="Jores J."/>
            <person name="Roosje P."/>
            <person name="Gobeli Brawand S."/>
        </authorList>
    </citation>
    <scope>NUCLEOTIDE SEQUENCE [LARGE SCALE GENOMIC DNA]</scope>
    <source>
        <strain evidence="3">17KM38</strain>
    </source>
</reference>
<organism evidence="2 3">
    <name type="scientific">Corynebacterium provencense</name>
    <dbReference type="NCBI Taxonomy" id="1737425"/>
    <lineage>
        <taxon>Bacteria</taxon>
        <taxon>Bacillati</taxon>
        <taxon>Actinomycetota</taxon>
        <taxon>Actinomycetes</taxon>
        <taxon>Mycobacteriales</taxon>
        <taxon>Corynebacteriaceae</taxon>
        <taxon>Corynebacterium</taxon>
    </lineage>
</organism>
<feature type="domain" description="IrrE N-terminal-like" evidence="1">
    <location>
        <begin position="34"/>
        <end position="118"/>
    </location>
</feature>
<protein>
    <recommendedName>
        <fullName evidence="1">IrrE N-terminal-like domain-containing protein</fullName>
    </recommendedName>
</protein>
<dbReference type="InterPro" id="IPR010359">
    <property type="entry name" value="IrrE_HExxH"/>
</dbReference>
<evidence type="ECO:0000313" key="3">
    <source>
        <dbReference type="Proteomes" id="UP000247696"/>
    </source>
</evidence>
<dbReference type="Gene3D" id="1.10.10.2910">
    <property type="match status" value="1"/>
</dbReference>
<name>A0A2Z3YVT3_9CORY</name>
<dbReference type="Proteomes" id="UP000247696">
    <property type="component" value="Chromosome"/>
</dbReference>
<dbReference type="RefSeq" id="WP_227870962.1">
    <property type="nucleotide sequence ID" value="NZ_CP024988.1"/>
</dbReference>
<dbReference type="STRING" id="1737425.GCA_900049755_02014"/>
<evidence type="ECO:0000259" key="1">
    <source>
        <dbReference type="Pfam" id="PF06114"/>
    </source>
</evidence>
<keyword evidence="3" id="KW-1185">Reference proteome</keyword>
<gene>
    <name evidence="2" type="ORF">Csp1_13850</name>
</gene>
<dbReference type="KEGG" id="cpre:Csp1_13850"/>
<proteinExistence type="predicted"/>
<dbReference type="EMBL" id="CP024988">
    <property type="protein sequence ID" value="AWT26177.1"/>
    <property type="molecule type" value="Genomic_DNA"/>
</dbReference>
<dbReference type="Pfam" id="PF06114">
    <property type="entry name" value="Peptidase_M78"/>
    <property type="match status" value="1"/>
</dbReference>
<dbReference type="AlphaFoldDB" id="A0A2Z3YVT3"/>
<accession>A0A2Z3YVT3</accession>
<evidence type="ECO:0000313" key="2">
    <source>
        <dbReference type="EMBL" id="AWT26177.1"/>
    </source>
</evidence>